<dbReference type="Proteomes" id="UP000009072">
    <property type="component" value="Chromosome"/>
</dbReference>
<proteinExistence type="inferred from homology"/>
<evidence type="ECO:0000256" key="7">
    <source>
        <dbReference type="SAM" id="Phobius"/>
    </source>
</evidence>
<keyword evidence="3 7" id="KW-1133">Transmembrane helix</keyword>
<evidence type="ECO:0000256" key="6">
    <source>
        <dbReference type="SAM" id="MobiDB-lite"/>
    </source>
</evidence>
<organism evidence="8 9">
    <name type="scientific">Mycoplasma mobile (strain ATCC 43663 / 163K / NCTC 11711)</name>
    <name type="common">Mesomycoplasma mobile</name>
    <dbReference type="NCBI Taxonomy" id="267748"/>
    <lineage>
        <taxon>Bacteria</taxon>
        <taxon>Bacillati</taxon>
        <taxon>Mycoplasmatota</taxon>
        <taxon>Mycoplasmoidales</taxon>
        <taxon>Metamycoplasmataceae</taxon>
        <taxon>Mesomycoplasma</taxon>
    </lineage>
</organism>
<evidence type="ECO:0000256" key="5">
    <source>
        <dbReference type="ARBA" id="ARBA00049660"/>
    </source>
</evidence>
<dbReference type="EC" id="1.2.1.2" evidence="8"/>
<feature type="transmembrane region" description="Helical" evidence="7">
    <location>
        <begin position="256"/>
        <end position="279"/>
    </location>
</feature>
<evidence type="ECO:0000313" key="8">
    <source>
        <dbReference type="EMBL" id="AAT27707.1"/>
    </source>
</evidence>
<keyword evidence="9" id="KW-1185">Reference proteome</keyword>
<keyword evidence="4 7" id="KW-0472">Membrane</keyword>
<gene>
    <name evidence="8" type="primary">focA</name>
    <name evidence="8" type="ordered locus">MMOB2210</name>
</gene>
<dbReference type="OrthoDB" id="391622at2"/>
<evidence type="ECO:0000256" key="3">
    <source>
        <dbReference type="ARBA" id="ARBA00022989"/>
    </source>
</evidence>
<dbReference type="EMBL" id="AE017308">
    <property type="protein sequence ID" value="AAT27707.1"/>
    <property type="molecule type" value="Genomic_DNA"/>
</dbReference>
<dbReference type="PANTHER" id="PTHR30520:SF6">
    <property type="entry name" value="FORMATE_NITRATE FAMILY TRANSPORTER (EUROFUNG)"/>
    <property type="match status" value="1"/>
</dbReference>
<protein>
    <submittedName>
        <fullName evidence="8">Formate/nitrite family of transporters</fullName>
        <ecNumber evidence="8">1.2.1.2</ecNumber>
    </submittedName>
</protein>
<evidence type="ECO:0000313" key="9">
    <source>
        <dbReference type="Proteomes" id="UP000009072"/>
    </source>
</evidence>
<feature type="transmembrane region" description="Helical" evidence="7">
    <location>
        <begin position="113"/>
        <end position="136"/>
    </location>
</feature>
<dbReference type="AlphaFoldDB" id="Q6KI69"/>
<feature type="transmembrane region" description="Helical" evidence="7">
    <location>
        <begin position="26"/>
        <end position="47"/>
    </location>
</feature>
<dbReference type="eggNOG" id="COG2116">
    <property type="taxonomic scope" value="Bacteria"/>
</dbReference>
<keyword evidence="8" id="KW-0560">Oxidoreductase</keyword>
<accession>Q6KI69</accession>
<comment type="subcellular location">
    <subcellularLocation>
        <location evidence="1">Membrane</location>
        <topology evidence="1">Multi-pass membrane protein</topology>
    </subcellularLocation>
</comment>
<feature type="transmembrane region" description="Helical" evidence="7">
    <location>
        <begin position="156"/>
        <end position="177"/>
    </location>
</feature>
<dbReference type="Gene3D" id="1.20.1080.10">
    <property type="entry name" value="Glycerol uptake facilitator protein"/>
    <property type="match status" value="1"/>
</dbReference>
<dbReference type="GO" id="GO:0015499">
    <property type="term" value="F:formate transmembrane transporter activity"/>
    <property type="evidence" value="ECO:0007669"/>
    <property type="project" value="TreeGrafter"/>
</dbReference>
<evidence type="ECO:0000256" key="2">
    <source>
        <dbReference type="ARBA" id="ARBA00022692"/>
    </source>
</evidence>
<reference evidence="8 9" key="1">
    <citation type="journal article" date="2004" name="Genome Res.">
        <title>The complete genome and proteome of Mycoplasma mobile.</title>
        <authorList>
            <person name="Jaffe J.D."/>
            <person name="Stange-Thomann N."/>
            <person name="Smith C."/>
            <person name="DeCaprio D."/>
            <person name="Fisher S."/>
            <person name="Butler J."/>
            <person name="Calvo S."/>
            <person name="Elkins T."/>
            <person name="FitzGerald M.G."/>
            <person name="Hafez N."/>
            <person name="Kodira C.D."/>
            <person name="Major J."/>
            <person name="Wang S."/>
            <person name="Wilkinson J."/>
            <person name="Nicol R."/>
            <person name="Nusbaum C."/>
            <person name="Birren B."/>
            <person name="Berg H.C."/>
            <person name="Church G.M."/>
        </authorList>
    </citation>
    <scope>NUCLEOTIDE SEQUENCE [LARGE SCALE GENOMIC DNA]</scope>
    <source>
        <strain evidence="9">ATCC 43663 / 163K / NCTC 11711</strain>
    </source>
</reference>
<comment type="similarity">
    <text evidence="5">Belongs to the FNT transporter (TC 1.A.16) family.</text>
</comment>
<dbReference type="Pfam" id="PF01226">
    <property type="entry name" value="Form_Nir_trans"/>
    <property type="match status" value="1"/>
</dbReference>
<keyword evidence="2 7" id="KW-0812">Transmembrane</keyword>
<dbReference type="HOGENOM" id="CLU_036896_3_0_14"/>
<name>Q6KI69_MYCM1</name>
<feature type="region of interest" description="Disordered" evidence="6">
    <location>
        <begin position="285"/>
        <end position="311"/>
    </location>
</feature>
<evidence type="ECO:0000256" key="4">
    <source>
        <dbReference type="ARBA" id="ARBA00023136"/>
    </source>
</evidence>
<dbReference type="InterPro" id="IPR023271">
    <property type="entry name" value="Aquaporin-like"/>
</dbReference>
<dbReference type="InterPro" id="IPR000292">
    <property type="entry name" value="For/NO2_transpt"/>
</dbReference>
<dbReference type="GO" id="GO:0016491">
    <property type="term" value="F:oxidoreductase activity"/>
    <property type="evidence" value="ECO:0007669"/>
    <property type="project" value="UniProtKB-KW"/>
</dbReference>
<dbReference type="GO" id="GO:0005886">
    <property type="term" value="C:plasma membrane"/>
    <property type="evidence" value="ECO:0007669"/>
    <property type="project" value="TreeGrafter"/>
</dbReference>
<feature type="transmembrane region" description="Helical" evidence="7">
    <location>
        <begin position="67"/>
        <end position="92"/>
    </location>
</feature>
<dbReference type="RefSeq" id="WP_011264741.1">
    <property type="nucleotide sequence ID" value="NC_006908.1"/>
</dbReference>
<dbReference type="PANTHER" id="PTHR30520">
    <property type="entry name" value="FORMATE TRANSPORTER-RELATED"/>
    <property type="match status" value="1"/>
</dbReference>
<feature type="transmembrane region" description="Helical" evidence="7">
    <location>
        <begin position="189"/>
        <end position="214"/>
    </location>
</feature>
<sequence length="311" mass="34245">MLDYKSNFDNAMDFALKKASADWWKIIVLGILASIYVGIGYIAYIYVAAAFQGNLIGIDSVHFDGSVVVAASATFPVGLMLIVFLGGSLFTSDNLSMLAYITKKTKFSPLLRKWGYVLLGNTIGGFLIAILIRAGSIFNDNQLIVLKYIIDKKIDFQWWTIIFSAILCNIIVAGTVWASLATTQSIGKIFIIFFPIWIFAIIGFQHVVANAILFAMGWLHGDNPIIAGGIVTIGNNSVNYGKKLIDWTSIALHSNLIPALIGNWFAGSILLPYAYLSVVKIRSKSEKQRMKDNAGNLTDSEDPDKKDENKK</sequence>
<evidence type="ECO:0000256" key="1">
    <source>
        <dbReference type="ARBA" id="ARBA00004141"/>
    </source>
</evidence>
<dbReference type="KEGG" id="mmo:MMOB2210"/>